<dbReference type="PANTHER" id="PTHR48170">
    <property type="entry name" value="ZINC FINGER GRF-TYPE DOMAIN-CONTAINING PROTEIN"/>
    <property type="match status" value="1"/>
</dbReference>
<name>A0A678THQ8_SACSP</name>
<organism evidence="2">
    <name type="scientific">Saccharum spontaneum</name>
    <name type="common">Wild sugarcane</name>
    <dbReference type="NCBI Taxonomy" id="62335"/>
    <lineage>
        <taxon>Eukaryota</taxon>
        <taxon>Viridiplantae</taxon>
        <taxon>Streptophyta</taxon>
        <taxon>Embryophyta</taxon>
        <taxon>Tracheophyta</taxon>
        <taxon>Spermatophyta</taxon>
        <taxon>Magnoliopsida</taxon>
        <taxon>Liliopsida</taxon>
        <taxon>Poales</taxon>
        <taxon>Poaceae</taxon>
        <taxon>PACMAD clade</taxon>
        <taxon>Panicoideae</taxon>
        <taxon>Andropogonodae</taxon>
        <taxon>Andropogoneae</taxon>
        <taxon>Saccharinae</taxon>
        <taxon>Saccharum</taxon>
        <taxon>Saccharum officinarum species complex</taxon>
    </lineage>
</organism>
<accession>A0A678THQ8</accession>
<dbReference type="EMBL" id="MH182539">
    <property type="protein sequence ID" value="AWA44620.1"/>
    <property type="molecule type" value="Genomic_DNA"/>
</dbReference>
<evidence type="ECO:0000256" key="1">
    <source>
        <dbReference type="SAM" id="MobiDB-lite"/>
    </source>
</evidence>
<evidence type="ECO:0000313" key="2">
    <source>
        <dbReference type="EMBL" id="AWA44620.1"/>
    </source>
</evidence>
<proteinExistence type="predicted"/>
<reference evidence="2" key="1">
    <citation type="submission" date="2018-04" db="EMBL/GenBank/DDBJ databases">
        <title>Comparative Analysis of Homologous Sequences of Saccharum officinarum and Saccharum spontaneum Reveals Independent Polyploidization Events.</title>
        <authorList>
            <person name="Sharma A."/>
            <person name="Song J."/>
            <person name="Lin Q."/>
            <person name="Singh R."/>
            <person name="Ramos N."/>
            <person name="Wang K."/>
            <person name="Zhang J."/>
            <person name="Ming R."/>
            <person name="Yu Q."/>
        </authorList>
    </citation>
    <scope>NUCLEOTIDE SEQUENCE</scope>
</reference>
<feature type="region of interest" description="Disordered" evidence="1">
    <location>
        <begin position="1"/>
        <end position="25"/>
    </location>
</feature>
<sequence>MLGLDRAPFQNRDSGSLSSPPPNHGQSFTFSSTSSTLHFWILNTSIEEMPKPDKSSKPRTVVGIAFTRLLLPIGVLVPMCYCSDPCRVAISNEETYKQSYWMCDNYTFDPTPRQIRIGLLDPPPVCDFEEWIDTEIKEKDKEYLRKMKEWEVERKELPSTPLSAEKPD</sequence>
<protein>
    <submittedName>
        <fullName evidence="2">Uncharacterized protein</fullName>
    </submittedName>
</protein>
<dbReference type="AlphaFoldDB" id="A0A678THQ8"/>
<gene>
    <name evidence="2" type="ORF">SS75N13_000002</name>
</gene>
<dbReference type="PANTHER" id="PTHR48170:SF1">
    <property type="entry name" value="ZINC FINGER GRF-TYPE DOMAIN-CONTAINING PROTEIN"/>
    <property type="match status" value="1"/>
</dbReference>